<sequence length="393" mass="43650">MWRTSPASTGRHRGTTWPPTSCTRPTVGCSTWCMRSSTCMSATTVPTCGSGPCISCMNTLWLTTDSPRASALARSRKPSTCLYAWYVDGPASTAFQEHVSRIPDYLWMGLDGMKMQGTNGSQIWDTAFAIQALLEAGGHHRPEFSSCLQKAHEFLRLSQVPDNPPDYQKYYRQMRKGGFSFSTLDCGWIVADCTAEALKAVLLLQEKCPYVTEHIPRERLCDAVAVLLSMRNPDGGFATYETKRGGHLLELLNPSEVFGDIMIDYTYVECTSAVMQALKYFHKHFPDHRAAEIRETLTQGFRVLSAAAEGRWLLGRLLGGLLHLRHLVWPWRPSPAWGRPTETGLPVQRSPRPVTSSCPGRWQTEAGGRILSPVRSGVMCRAPSPRSTTHVGP</sequence>
<dbReference type="GO" id="GO:0000250">
    <property type="term" value="F:lanosterol synthase activity"/>
    <property type="evidence" value="ECO:0007669"/>
    <property type="project" value="TreeGrafter"/>
</dbReference>
<dbReference type="InterPro" id="IPR032696">
    <property type="entry name" value="SQ_cyclase_C"/>
</dbReference>
<dbReference type="GO" id="GO:0006695">
    <property type="term" value="P:cholesterol biosynthetic process"/>
    <property type="evidence" value="ECO:0007669"/>
    <property type="project" value="TreeGrafter"/>
</dbReference>
<organism evidence="5">
    <name type="scientific">Macaca fascicularis</name>
    <name type="common">Crab-eating macaque</name>
    <name type="synonym">Cynomolgus monkey</name>
    <dbReference type="NCBI Taxonomy" id="9541"/>
    <lineage>
        <taxon>Eukaryota</taxon>
        <taxon>Metazoa</taxon>
        <taxon>Chordata</taxon>
        <taxon>Craniata</taxon>
        <taxon>Vertebrata</taxon>
        <taxon>Euteleostomi</taxon>
        <taxon>Mammalia</taxon>
        <taxon>Eutheria</taxon>
        <taxon>Euarchontoglires</taxon>
        <taxon>Primates</taxon>
        <taxon>Haplorrhini</taxon>
        <taxon>Catarrhini</taxon>
        <taxon>Cercopithecidae</taxon>
        <taxon>Cercopithecinae</taxon>
        <taxon>Macaca</taxon>
    </lineage>
</organism>
<evidence type="ECO:0000313" key="5">
    <source>
        <dbReference type="EMBL" id="BAE87433.1"/>
    </source>
</evidence>
<dbReference type="GO" id="GO:0005811">
    <property type="term" value="C:lipid droplet"/>
    <property type="evidence" value="ECO:0007669"/>
    <property type="project" value="InterPro"/>
</dbReference>
<evidence type="ECO:0000259" key="4">
    <source>
        <dbReference type="Pfam" id="PF13243"/>
    </source>
</evidence>
<name>I7G810_MACFA</name>
<dbReference type="InterPro" id="IPR008930">
    <property type="entry name" value="Terpenoid_cyclase/PrenylTrfase"/>
</dbReference>
<evidence type="ECO:0000256" key="3">
    <source>
        <dbReference type="SAM" id="MobiDB-lite"/>
    </source>
</evidence>
<accession>I7G810</accession>
<dbReference type="InterPro" id="IPR018333">
    <property type="entry name" value="Squalene_cyclase"/>
</dbReference>
<dbReference type="PANTHER" id="PTHR11764">
    <property type="entry name" value="TERPENE CYCLASE/MUTASE FAMILY MEMBER"/>
    <property type="match status" value="1"/>
</dbReference>
<dbReference type="AlphaFoldDB" id="I7G810"/>
<proteinExistence type="evidence at transcript level"/>
<dbReference type="Gene3D" id="1.50.10.20">
    <property type="match status" value="1"/>
</dbReference>
<evidence type="ECO:0000256" key="1">
    <source>
        <dbReference type="ARBA" id="ARBA00009755"/>
    </source>
</evidence>
<dbReference type="PANTHER" id="PTHR11764:SF20">
    <property type="entry name" value="LANOSTEROL SYNTHASE"/>
    <property type="match status" value="1"/>
</dbReference>
<protein>
    <submittedName>
        <fullName evidence="5">Macaca fascicularis brain cDNA clone: QmoA-10524, similar to human lanosterol synthase (2,3-oxidosqualene-lanosterolcyclase) (LSS), mRNA, RefSeq: NM_002340.2</fullName>
    </submittedName>
</protein>
<comment type="similarity">
    <text evidence="1">Belongs to the terpene cyclase/mutase family.</text>
</comment>
<dbReference type="SUPFAM" id="SSF48239">
    <property type="entry name" value="Terpenoid cyclases/Protein prenyltransferases"/>
    <property type="match status" value="1"/>
</dbReference>
<feature type="region of interest" description="Disordered" evidence="3">
    <location>
        <begin position="340"/>
        <end position="362"/>
    </location>
</feature>
<dbReference type="EMBL" id="AB170370">
    <property type="protein sequence ID" value="BAE87433.1"/>
    <property type="molecule type" value="mRNA"/>
</dbReference>
<dbReference type="GO" id="GO:0016104">
    <property type="term" value="P:triterpenoid biosynthetic process"/>
    <property type="evidence" value="ECO:0007669"/>
    <property type="project" value="InterPro"/>
</dbReference>
<dbReference type="Pfam" id="PF13243">
    <property type="entry name" value="SQHop_cyclase_C"/>
    <property type="match status" value="1"/>
</dbReference>
<reference evidence="5" key="1">
    <citation type="journal article" date="2007" name="PLoS Biol.">
        <title>Rate of evolution in brain-expressed genes in humans and other primates.</title>
        <authorList>
            <person name="Wang H.-Y."/>
            <person name="Chien H.-C."/>
            <person name="Osada N."/>
            <person name="Hashimoto K."/>
            <person name="Sugano S."/>
            <person name="Gojobori T."/>
            <person name="Chou C.-K."/>
            <person name="Tsai S.-F."/>
            <person name="Wu C.-I."/>
            <person name="Shen C.-K.J."/>
        </authorList>
    </citation>
    <scope>NUCLEOTIDE SEQUENCE</scope>
</reference>
<dbReference type="FunFam" id="1.50.10.20:FF:000099">
    <property type="entry name" value="Uncharacterized protein"/>
    <property type="match status" value="1"/>
</dbReference>
<evidence type="ECO:0000256" key="2">
    <source>
        <dbReference type="ARBA" id="ARBA00022737"/>
    </source>
</evidence>
<feature type="domain" description="Squalene cyclase C-terminal" evidence="4">
    <location>
        <begin position="121"/>
        <end position="291"/>
    </location>
</feature>
<keyword evidence="2" id="KW-0677">Repeat</keyword>